<dbReference type="Proteomes" id="UP000001555">
    <property type="component" value="Unassembled WGS sequence"/>
</dbReference>
<evidence type="ECO:0000313" key="2">
    <source>
        <dbReference type="EMBL" id="EEC01572.1"/>
    </source>
</evidence>
<reference evidence="2 4" key="1">
    <citation type="submission" date="2008-03" db="EMBL/GenBank/DDBJ databases">
        <title>Annotation of Ixodes scapularis.</title>
        <authorList>
            <consortium name="Ixodes scapularis Genome Project Consortium"/>
            <person name="Caler E."/>
            <person name="Hannick L.I."/>
            <person name="Bidwell S."/>
            <person name="Joardar V."/>
            <person name="Thiagarajan M."/>
            <person name="Amedeo P."/>
            <person name="Galinsky K.J."/>
            <person name="Schobel S."/>
            <person name="Inman J."/>
            <person name="Hostetler J."/>
            <person name="Miller J."/>
            <person name="Hammond M."/>
            <person name="Megy K."/>
            <person name="Lawson D."/>
            <person name="Kodira C."/>
            <person name="Sutton G."/>
            <person name="Meyer J."/>
            <person name="Hill C.A."/>
            <person name="Birren B."/>
            <person name="Nene V."/>
            <person name="Collins F."/>
            <person name="Alarcon-Chaidez F."/>
            <person name="Wikel S."/>
            <person name="Strausberg R."/>
        </authorList>
    </citation>
    <scope>NUCLEOTIDE SEQUENCE [LARGE SCALE GENOMIC DNA]</scope>
    <source>
        <strain evidence="4">Wikel</strain>
        <strain evidence="2">Wikel colony</strain>
    </source>
</reference>
<evidence type="ECO:0000256" key="1">
    <source>
        <dbReference type="SAM" id="MobiDB-lite"/>
    </source>
</evidence>
<accession>B7P4Q0</accession>
<evidence type="ECO:0000313" key="3">
    <source>
        <dbReference type="EnsemblMetazoa" id="ISCW001290-PA"/>
    </source>
</evidence>
<evidence type="ECO:0000313" key="4">
    <source>
        <dbReference type="Proteomes" id="UP000001555"/>
    </source>
</evidence>
<keyword evidence="4" id="KW-1185">Reference proteome</keyword>
<reference evidence="3" key="2">
    <citation type="submission" date="2020-05" db="UniProtKB">
        <authorList>
            <consortium name="EnsemblMetazoa"/>
        </authorList>
    </citation>
    <scope>IDENTIFICATION</scope>
    <source>
        <strain evidence="3">wikel</strain>
    </source>
</reference>
<gene>
    <name evidence="2" type="ORF">IscW_ISCW001290</name>
</gene>
<dbReference type="EMBL" id="ABJB010033735">
    <property type="status" value="NOT_ANNOTATED_CDS"/>
    <property type="molecule type" value="Genomic_DNA"/>
</dbReference>
<dbReference type="HOGENOM" id="CLU_2298675_0_0_1"/>
<organism>
    <name type="scientific">Ixodes scapularis</name>
    <name type="common">Black-legged tick</name>
    <name type="synonym">Deer tick</name>
    <dbReference type="NCBI Taxonomy" id="6945"/>
    <lineage>
        <taxon>Eukaryota</taxon>
        <taxon>Metazoa</taxon>
        <taxon>Ecdysozoa</taxon>
        <taxon>Arthropoda</taxon>
        <taxon>Chelicerata</taxon>
        <taxon>Arachnida</taxon>
        <taxon>Acari</taxon>
        <taxon>Parasitiformes</taxon>
        <taxon>Ixodida</taxon>
        <taxon>Ixodoidea</taxon>
        <taxon>Ixodidae</taxon>
        <taxon>Ixodinae</taxon>
        <taxon>Ixodes</taxon>
    </lineage>
</organism>
<dbReference type="EMBL" id="DS636786">
    <property type="protein sequence ID" value="EEC01572.1"/>
    <property type="molecule type" value="Genomic_DNA"/>
</dbReference>
<name>B7P4Q0_IXOSC</name>
<feature type="non-terminal residue" evidence="2">
    <location>
        <position position="1"/>
    </location>
</feature>
<dbReference type="PaxDb" id="6945-B7P4Q0"/>
<protein>
    <submittedName>
        <fullName evidence="2 3">Uncharacterized protein</fullName>
    </submittedName>
</protein>
<dbReference type="InParanoid" id="B7P4Q0"/>
<dbReference type="VEuPathDB" id="VectorBase:ISCI001290"/>
<dbReference type="VEuPathDB" id="VectorBase:ISCW001290"/>
<dbReference type="EnsemblMetazoa" id="ISCW001290-RA">
    <property type="protein sequence ID" value="ISCW001290-PA"/>
    <property type="gene ID" value="ISCW001290"/>
</dbReference>
<sequence>SRNVQRSNEPEETPPARREEADASRQRVGDSARGGRHPNCGYYLYPPYLFCPWISPPDLSAPVTLPRLSPPSRFRPFPPWAFFFSRCLGAFSERRCAKNVL</sequence>
<feature type="region of interest" description="Disordered" evidence="1">
    <location>
        <begin position="1"/>
        <end position="38"/>
    </location>
</feature>
<dbReference type="AlphaFoldDB" id="B7P4Q0"/>
<proteinExistence type="predicted"/>
<feature type="compositionally biased region" description="Basic and acidic residues" evidence="1">
    <location>
        <begin position="14"/>
        <end position="30"/>
    </location>
</feature>